<evidence type="ECO:0000313" key="2">
    <source>
        <dbReference type="Proteomes" id="UP000030428"/>
    </source>
</evidence>
<comment type="caution">
    <text evidence="1">The sequence shown here is derived from an EMBL/GenBank/DDBJ whole genome shotgun (WGS) entry which is preliminary data.</text>
</comment>
<reference evidence="1 2" key="1">
    <citation type="journal article" date="2016" name="Front. Microbiol.">
        <title>Single-Cell (Meta-)Genomics of a Dimorphic Candidatus Thiomargarita nelsonii Reveals Genomic Plasticity.</title>
        <authorList>
            <person name="Flood B.E."/>
            <person name="Fliss P."/>
            <person name="Jones D.S."/>
            <person name="Dick G.J."/>
            <person name="Jain S."/>
            <person name="Kaster A.K."/>
            <person name="Winkel M."/>
            <person name="Mussmann M."/>
            <person name="Bailey J."/>
        </authorList>
    </citation>
    <scope>NUCLEOTIDE SEQUENCE [LARGE SCALE GENOMIC DNA]</scope>
    <source>
        <strain evidence="1">Hydrate Ridge</strain>
    </source>
</reference>
<evidence type="ECO:0000313" key="1">
    <source>
        <dbReference type="EMBL" id="KHD06336.1"/>
    </source>
</evidence>
<dbReference type="EMBL" id="JSZA02000034">
    <property type="protein sequence ID" value="KHD06336.1"/>
    <property type="molecule type" value="Genomic_DNA"/>
</dbReference>
<proteinExistence type="predicted"/>
<dbReference type="Proteomes" id="UP000030428">
    <property type="component" value="Unassembled WGS sequence"/>
</dbReference>
<keyword evidence="2" id="KW-1185">Reference proteome</keyword>
<gene>
    <name evidence="1" type="ORF">PN36_11140</name>
</gene>
<protein>
    <submittedName>
        <fullName evidence="1">Uncharacterized protein</fullName>
    </submittedName>
</protein>
<accession>A0A0A6RR42</accession>
<name>A0A0A6RR42_9GAMM</name>
<dbReference type="AlphaFoldDB" id="A0A0A6RR42"/>
<organism evidence="1 2">
    <name type="scientific">Candidatus Thiomargarita nelsonii</name>
    <dbReference type="NCBI Taxonomy" id="1003181"/>
    <lineage>
        <taxon>Bacteria</taxon>
        <taxon>Pseudomonadati</taxon>
        <taxon>Pseudomonadota</taxon>
        <taxon>Gammaproteobacteria</taxon>
        <taxon>Thiotrichales</taxon>
        <taxon>Thiotrichaceae</taxon>
        <taxon>Thiomargarita</taxon>
    </lineage>
</organism>
<sequence>MKTVNHDDQMKSEYKREDLGVGVRGKYYEAYQESHNLVLLKPEVAKAFPNDEALSSLFKLALASVNLTEGKTALSPIFKPNKT</sequence>